<accession>A0A292DKK0</accession>
<dbReference type="RefSeq" id="WP_002460127.1">
    <property type="nucleotide sequence ID" value="NZ_AP021848.1"/>
</dbReference>
<dbReference type="Proteomes" id="UP000293637">
    <property type="component" value="Unassembled WGS sequence"/>
</dbReference>
<sequence>MHKRLEEIDQLIERWIQQLDVIIPQLLAKLDTDIKQDRFDLVTNVDKALQQHFSELLHEHLPGHQLVAEEKNNDTISAHEGHVWLLDPIDGTANLVKQQEDYCIIIGYFVNGKPKLSYIYDYVHQKLYKAIEHRGAFENNNPLPKPPILSLQDAMISFDAQYIPVDVSKALREACFANRNIGSCGLDSIKVIKGQFGAYINTNPKPWDIAAQHLFAKELGLKMTCLTRAALNIAEAGPFIISNEGCYDEIINIYQRYS</sequence>
<gene>
    <name evidence="2" type="ORF">EQ812_00640</name>
</gene>
<keyword evidence="1" id="KW-0460">Magnesium</keyword>
<dbReference type="InterPro" id="IPR000760">
    <property type="entry name" value="Inositol_monophosphatase-like"/>
</dbReference>
<dbReference type="SUPFAM" id="SSF56655">
    <property type="entry name" value="Carbohydrate phosphatase"/>
    <property type="match status" value="1"/>
</dbReference>
<dbReference type="Pfam" id="PF00459">
    <property type="entry name" value="Inositol_P"/>
    <property type="match status" value="1"/>
</dbReference>
<dbReference type="GO" id="GO:0006020">
    <property type="term" value="P:inositol metabolic process"/>
    <property type="evidence" value="ECO:0007669"/>
    <property type="project" value="TreeGrafter"/>
</dbReference>
<dbReference type="GO" id="GO:0007165">
    <property type="term" value="P:signal transduction"/>
    <property type="evidence" value="ECO:0007669"/>
    <property type="project" value="TreeGrafter"/>
</dbReference>
<dbReference type="CDD" id="cd01637">
    <property type="entry name" value="IMPase_like"/>
    <property type="match status" value="1"/>
</dbReference>
<dbReference type="GO" id="GO:0008934">
    <property type="term" value="F:inositol monophosphate 1-phosphatase activity"/>
    <property type="evidence" value="ECO:0007669"/>
    <property type="project" value="TreeGrafter"/>
</dbReference>
<organism evidence="2 3">
    <name type="scientific">Staphylococcus lugdunensis</name>
    <dbReference type="NCBI Taxonomy" id="28035"/>
    <lineage>
        <taxon>Bacteria</taxon>
        <taxon>Bacillati</taxon>
        <taxon>Bacillota</taxon>
        <taxon>Bacilli</taxon>
        <taxon>Bacillales</taxon>
        <taxon>Staphylococcaceae</taxon>
        <taxon>Staphylococcus</taxon>
    </lineage>
</organism>
<dbReference type="PANTHER" id="PTHR20854:SF4">
    <property type="entry name" value="INOSITOL-1-MONOPHOSPHATASE-RELATED"/>
    <property type="match status" value="1"/>
</dbReference>
<feature type="binding site" evidence="1">
    <location>
        <position position="90"/>
    </location>
    <ligand>
        <name>Mg(2+)</name>
        <dbReference type="ChEBI" id="CHEBI:18420"/>
        <label>2</label>
    </ligand>
</feature>
<comment type="caution">
    <text evidence="2">The sequence shown here is derived from an EMBL/GenBank/DDBJ whole genome shotgun (WGS) entry which is preliminary data.</text>
</comment>
<dbReference type="GO" id="GO:0046872">
    <property type="term" value="F:metal ion binding"/>
    <property type="evidence" value="ECO:0007669"/>
    <property type="project" value="UniProtKB-KW"/>
</dbReference>
<evidence type="ECO:0000313" key="2">
    <source>
        <dbReference type="EMBL" id="TBW73341.1"/>
    </source>
</evidence>
<name>A0A292DKK0_STALU</name>
<feature type="binding site" evidence="1">
    <location>
        <position position="69"/>
    </location>
    <ligand>
        <name>Mg(2+)</name>
        <dbReference type="ChEBI" id="CHEBI:18420"/>
        <label>1</label>
        <note>catalytic</note>
    </ligand>
</feature>
<dbReference type="GeneID" id="58091416"/>
<proteinExistence type="predicted"/>
<feature type="binding site" evidence="1">
    <location>
        <position position="89"/>
    </location>
    <ligand>
        <name>Mg(2+)</name>
        <dbReference type="ChEBI" id="CHEBI:18420"/>
        <label>1</label>
        <note>catalytic</note>
    </ligand>
</feature>
<evidence type="ECO:0000256" key="1">
    <source>
        <dbReference type="PIRSR" id="PIRSR600760-2"/>
    </source>
</evidence>
<feature type="binding site" evidence="1">
    <location>
        <position position="87"/>
    </location>
    <ligand>
        <name>Mg(2+)</name>
        <dbReference type="ChEBI" id="CHEBI:18420"/>
        <label>1</label>
        <note>catalytic</note>
    </ligand>
</feature>
<comment type="cofactor">
    <cofactor evidence="1">
        <name>Mg(2+)</name>
        <dbReference type="ChEBI" id="CHEBI:18420"/>
    </cofactor>
</comment>
<dbReference type="EMBL" id="SCHB01000001">
    <property type="protein sequence ID" value="TBW73341.1"/>
    <property type="molecule type" value="Genomic_DNA"/>
</dbReference>
<dbReference type="Gene3D" id="3.40.190.80">
    <property type="match status" value="1"/>
</dbReference>
<evidence type="ECO:0000313" key="3">
    <source>
        <dbReference type="Proteomes" id="UP000293637"/>
    </source>
</evidence>
<feature type="binding site" evidence="1">
    <location>
        <position position="208"/>
    </location>
    <ligand>
        <name>Mg(2+)</name>
        <dbReference type="ChEBI" id="CHEBI:18420"/>
        <label>1</label>
        <note>catalytic</note>
    </ligand>
</feature>
<keyword evidence="1" id="KW-0479">Metal-binding</keyword>
<dbReference type="Gene3D" id="3.30.540.10">
    <property type="entry name" value="Fructose-1,6-Bisphosphatase, subunit A, domain 1"/>
    <property type="match status" value="1"/>
</dbReference>
<protein>
    <submittedName>
        <fullName evidence="2">Inositol monophosphatase family protein</fullName>
    </submittedName>
</protein>
<dbReference type="PANTHER" id="PTHR20854">
    <property type="entry name" value="INOSITOL MONOPHOSPHATASE"/>
    <property type="match status" value="1"/>
</dbReference>
<reference evidence="2 3" key="1">
    <citation type="journal article" date="2019" name="Sci. Transl. Med.">
        <title>Quorum sensing between bacterial species on the skin protects against epidermal injury in atopic dermatitis.</title>
        <authorList>
            <person name="Williams M.R."/>
        </authorList>
    </citation>
    <scope>NUCLEOTIDE SEQUENCE [LARGE SCALE GENOMIC DNA]</scope>
    <source>
        <strain evidence="2 3">E7</strain>
    </source>
</reference>
<dbReference type="PRINTS" id="PR00377">
    <property type="entry name" value="IMPHPHTASES"/>
</dbReference>
<dbReference type="AlphaFoldDB" id="A0A292DKK0"/>